<proteinExistence type="predicted"/>
<reference evidence="1" key="1">
    <citation type="submission" date="2014-11" db="EMBL/GenBank/DDBJ databases">
        <authorList>
            <person name="Amaro Gonzalez C."/>
        </authorList>
    </citation>
    <scope>NUCLEOTIDE SEQUENCE</scope>
</reference>
<sequence>MPECTALFFCRLCKMHLLAEIRADSA</sequence>
<reference evidence="1" key="2">
    <citation type="journal article" date="2015" name="Fish Shellfish Immunol.">
        <title>Early steps in the European eel (Anguilla anguilla)-Vibrio vulnificus interaction in the gills: Role of the RtxA13 toxin.</title>
        <authorList>
            <person name="Callol A."/>
            <person name="Pajuelo D."/>
            <person name="Ebbesson L."/>
            <person name="Teles M."/>
            <person name="MacKenzie S."/>
            <person name="Amaro C."/>
        </authorList>
    </citation>
    <scope>NUCLEOTIDE SEQUENCE</scope>
</reference>
<name>A0A0E9QV10_ANGAN</name>
<protein>
    <submittedName>
        <fullName evidence="1">Uncharacterized protein</fullName>
    </submittedName>
</protein>
<dbReference type="AlphaFoldDB" id="A0A0E9QV10"/>
<organism evidence="1">
    <name type="scientific">Anguilla anguilla</name>
    <name type="common">European freshwater eel</name>
    <name type="synonym">Muraena anguilla</name>
    <dbReference type="NCBI Taxonomy" id="7936"/>
    <lineage>
        <taxon>Eukaryota</taxon>
        <taxon>Metazoa</taxon>
        <taxon>Chordata</taxon>
        <taxon>Craniata</taxon>
        <taxon>Vertebrata</taxon>
        <taxon>Euteleostomi</taxon>
        <taxon>Actinopterygii</taxon>
        <taxon>Neopterygii</taxon>
        <taxon>Teleostei</taxon>
        <taxon>Anguilliformes</taxon>
        <taxon>Anguillidae</taxon>
        <taxon>Anguilla</taxon>
    </lineage>
</organism>
<accession>A0A0E9QV10</accession>
<evidence type="ECO:0000313" key="1">
    <source>
        <dbReference type="EMBL" id="JAH20257.1"/>
    </source>
</evidence>
<dbReference type="EMBL" id="GBXM01088320">
    <property type="protein sequence ID" value="JAH20257.1"/>
    <property type="molecule type" value="Transcribed_RNA"/>
</dbReference>